<comment type="subcellular location">
    <subcellularLocation>
        <location evidence="1">Membrane</location>
        <topology evidence="1">Multi-pass membrane protein</topology>
    </subcellularLocation>
</comment>
<dbReference type="Proteomes" id="UP000799438">
    <property type="component" value="Unassembled WGS sequence"/>
</dbReference>
<keyword evidence="2 7" id="KW-0812">Transmembrane</keyword>
<dbReference type="FunFam" id="1.20.1250.20:FF:000509">
    <property type="entry name" value="MFS general substrate transporter"/>
    <property type="match status" value="1"/>
</dbReference>
<name>A0A6A6BRJ8_9PEZI</name>
<dbReference type="GeneID" id="54303451"/>
<dbReference type="GO" id="GO:0005886">
    <property type="term" value="C:plasma membrane"/>
    <property type="evidence" value="ECO:0007669"/>
    <property type="project" value="TreeGrafter"/>
</dbReference>
<dbReference type="CDD" id="cd17323">
    <property type="entry name" value="MFS_Tpo1_MDR_like"/>
    <property type="match status" value="1"/>
</dbReference>
<feature type="transmembrane region" description="Helical" evidence="7">
    <location>
        <begin position="81"/>
        <end position="101"/>
    </location>
</feature>
<dbReference type="PANTHER" id="PTHR23502:SF171">
    <property type="entry name" value="MAJOR FACILITATOR SUPERFAMILY (MFS) PROFILE DOMAIN-CONTAINING PROTEIN"/>
    <property type="match status" value="1"/>
</dbReference>
<feature type="transmembrane region" description="Helical" evidence="7">
    <location>
        <begin position="316"/>
        <end position="333"/>
    </location>
</feature>
<proteinExistence type="inferred from homology"/>
<evidence type="ECO:0000256" key="2">
    <source>
        <dbReference type="ARBA" id="ARBA00022692"/>
    </source>
</evidence>
<evidence type="ECO:0000256" key="6">
    <source>
        <dbReference type="SAM" id="MobiDB-lite"/>
    </source>
</evidence>
<dbReference type="PANTHER" id="PTHR23502">
    <property type="entry name" value="MAJOR FACILITATOR SUPERFAMILY"/>
    <property type="match status" value="1"/>
</dbReference>
<keyword evidence="10" id="KW-1185">Reference proteome</keyword>
<feature type="region of interest" description="Disordered" evidence="6">
    <location>
        <begin position="1"/>
        <end position="35"/>
    </location>
</feature>
<dbReference type="InterPro" id="IPR036259">
    <property type="entry name" value="MFS_trans_sf"/>
</dbReference>
<dbReference type="PROSITE" id="PS50850">
    <property type="entry name" value="MFS"/>
    <property type="match status" value="1"/>
</dbReference>
<organism evidence="9 10">
    <name type="scientific">Aplosporella prunicola CBS 121167</name>
    <dbReference type="NCBI Taxonomy" id="1176127"/>
    <lineage>
        <taxon>Eukaryota</taxon>
        <taxon>Fungi</taxon>
        <taxon>Dikarya</taxon>
        <taxon>Ascomycota</taxon>
        <taxon>Pezizomycotina</taxon>
        <taxon>Dothideomycetes</taxon>
        <taxon>Dothideomycetes incertae sedis</taxon>
        <taxon>Botryosphaeriales</taxon>
        <taxon>Aplosporellaceae</taxon>
        <taxon>Aplosporella</taxon>
    </lineage>
</organism>
<evidence type="ECO:0000256" key="3">
    <source>
        <dbReference type="ARBA" id="ARBA00022989"/>
    </source>
</evidence>
<protein>
    <recommendedName>
        <fullName evidence="8">Major facilitator superfamily (MFS) profile domain-containing protein</fullName>
    </recommendedName>
</protein>
<dbReference type="Pfam" id="PF07690">
    <property type="entry name" value="MFS_1"/>
    <property type="match status" value="1"/>
</dbReference>
<dbReference type="GO" id="GO:0022857">
    <property type="term" value="F:transmembrane transporter activity"/>
    <property type="evidence" value="ECO:0007669"/>
    <property type="project" value="InterPro"/>
</dbReference>
<keyword evidence="3 7" id="KW-1133">Transmembrane helix</keyword>
<feature type="transmembrane region" description="Helical" evidence="7">
    <location>
        <begin position="172"/>
        <end position="195"/>
    </location>
</feature>
<feature type="transmembrane region" description="Helical" evidence="7">
    <location>
        <begin position="113"/>
        <end position="132"/>
    </location>
</feature>
<dbReference type="EMBL" id="ML995475">
    <property type="protein sequence ID" value="KAF2146716.1"/>
    <property type="molecule type" value="Genomic_DNA"/>
</dbReference>
<gene>
    <name evidence="9" type="ORF">K452DRAFT_355178</name>
</gene>
<feature type="transmembrane region" description="Helical" evidence="7">
    <location>
        <begin position="201"/>
        <end position="221"/>
    </location>
</feature>
<dbReference type="RefSeq" id="XP_033402425.1">
    <property type="nucleotide sequence ID" value="XM_033545945.1"/>
</dbReference>
<feature type="transmembrane region" description="Helical" evidence="7">
    <location>
        <begin position="277"/>
        <end position="296"/>
    </location>
</feature>
<evidence type="ECO:0000256" key="7">
    <source>
        <dbReference type="SAM" id="Phobius"/>
    </source>
</evidence>
<accession>A0A6A6BRJ8</accession>
<dbReference type="SUPFAM" id="SSF103473">
    <property type="entry name" value="MFS general substrate transporter"/>
    <property type="match status" value="1"/>
</dbReference>
<feature type="transmembrane region" description="Helical" evidence="7">
    <location>
        <begin position="448"/>
        <end position="472"/>
    </location>
</feature>
<evidence type="ECO:0000256" key="5">
    <source>
        <dbReference type="ARBA" id="ARBA00038347"/>
    </source>
</evidence>
<feature type="transmembrane region" description="Helical" evidence="7">
    <location>
        <begin position="45"/>
        <end position="61"/>
    </location>
</feature>
<feature type="transmembrane region" description="Helical" evidence="7">
    <location>
        <begin position="382"/>
        <end position="405"/>
    </location>
</feature>
<evidence type="ECO:0000313" key="9">
    <source>
        <dbReference type="EMBL" id="KAF2146716.1"/>
    </source>
</evidence>
<reference evidence="9" key="1">
    <citation type="journal article" date="2020" name="Stud. Mycol.">
        <title>101 Dothideomycetes genomes: a test case for predicting lifestyles and emergence of pathogens.</title>
        <authorList>
            <person name="Haridas S."/>
            <person name="Albert R."/>
            <person name="Binder M."/>
            <person name="Bloem J."/>
            <person name="Labutti K."/>
            <person name="Salamov A."/>
            <person name="Andreopoulos B."/>
            <person name="Baker S."/>
            <person name="Barry K."/>
            <person name="Bills G."/>
            <person name="Bluhm B."/>
            <person name="Cannon C."/>
            <person name="Castanera R."/>
            <person name="Culley D."/>
            <person name="Daum C."/>
            <person name="Ezra D."/>
            <person name="Gonzalez J."/>
            <person name="Henrissat B."/>
            <person name="Kuo A."/>
            <person name="Liang C."/>
            <person name="Lipzen A."/>
            <person name="Lutzoni F."/>
            <person name="Magnuson J."/>
            <person name="Mondo S."/>
            <person name="Nolan M."/>
            <person name="Ohm R."/>
            <person name="Pangilinan J."/>
            <person name="Park H.-J."/>
            <person name="Ramirez L."/>
            <person name="Alfaro M."/>
            <person name="Sun H."/>
            <person name="Tritt A."/>
            <person name="Yoshinaga Y."/>
            <person name="Zwiers L.-H."/>
            <person name="Turgeon B."/>
            <person name="Goodwin S."/>
            <person name="Spatafora J."/>
            <person name="Crous P."/>
            <person name="Grigoriev I."/>
        </authorList>
    </citation>
    <scope>NUCLEOTIDE SEQUENCE</scope>
    <source>
        <strain evidence="9">CBS 121167</strain>
    </source>
</reference>
<dbReference type="InterPro" id="IPR020846">
    <property type="entry name" value="MFS_dom"/>
</dbReference>
<comment type="similarity">
    <text evidence="5">Belongs to the major facilitator superfamily. CAR1 family.</text>
</comment>
<dbReference type="AlphaFoldDB" id="A0A6A6BRJ8"/>
<feature type="domain" description="Major facilitator superfamily (MFS) profile" evidence="8">
    <location>
        <begin position="47"/>
        <end position="477"/>
    </location>
</feature>
<keyword evidence="4 7" id="KW-0472">Membrane</keyword>
<evidence type="ECO:0000259" key="8">
    <source>
        <dbReference type="PROSITE" id="PS50850"/>
    </source>
</evidence>
<evidence type="ECO:0000256" key="4">
    <source>
        <dbReference type="ARBA" id="ARBA00023136"/>
    </source>
</evidence>
<feature type="transmembrane region" description="Helical" evidence="7">
    <location>
        <begin position="417"/>
        <end position="442"/>
    </location>
</feature>
<dbReference type="InterPro" id="IPR011701">
    <property type="entry name" value="MFS"/>
</dbReference>
<dbReference type="Gene3D" id="1.20.1250.20">
    <property type="entry name" value="MFS general substrate transporter like domains"/>
    <property type="match status" value="1"/>
</dbReference>
<feature type="transmembrane region" description="Helical" evidence="7">
    <location>
        <begin position="354"/>
        <end position="376"/>
    </location>
</feature>
<evidence type="ECO:0000256" key="1">
    <source>
        <dbReference type="ARBA" id="ARBA00004141"/>
    </source>
</evidence>
<dbReference type="OrthoDB" id="6770063at2759"/>
<sequence>MRHDEYDERSPLLENGHAEYGPDHREEITLSKEDNPRAWPRRKKLANVAVIAAMAVTSPLASSMFTPGMDEIAEGLHTDPAVVVGATTGFVIALGIGPLVLAPLSETFGRRRLYLTCFTIFSLLQVPCALSPNIQTLLAMRTLSGFFGSVGIANGGGTIGDMFEKEERAGVFGWYLLGPLLGPSLGPLLGGVIVRRLGWRYIFWILTAICGVNTLGGFIFLKETYAPVLLDNKRKERIRENPHDDTEYWIEGEDTRPLWKRLAYSLSRPGRIFTHPIVFTMSLYQAVIFSTTYSLYTNFQDVYGDKYGFNTEQIGLLYLSPGLGYLFAVRLLVPKIDVIYKKLKARNNGVGKPEFRLPLANIGSVFIPVSLFWFAWTVQAHTHWVASTISTFFYGIGQVMITNPVQNYYIDTFEQYAASAIAAGAVFRSVVGGIVPLFAPALFKEVGYGWGISTFALISCALAPAPILFYWYGEKIRESFTVHL</sequence>
<evidence type="ECO:0000313" key="10">
    <source>
        <dbReference type="Proteomes" id="UP000799438"/>
    </source>
</evidence>